<evidence type="ECO:0000256" key="4">
    <source>
        <dbReference type="ARBA" id="ARBA00022771"/>
    </source>
</evidence>
<proteinExistence type="predicted"/>
<feature type="region of interest" description="Disordered" evidence="7">
    <location>
        <begin position="1"/>
        <end position="26"/>
    </location>
</feature>
<dbReference type="GO" id="GO:0005737">
    <property type="term" value="C:cytoplasm"/>
    <property type="evidence" value="ECO:0007669"/>
    <property type="project" value="UniProtKB-SubCell"/>
</dbReference>
<keyword evidence="2" id="KW-0963">Cytoplasm</keyword>
<keyword evidence="5" id="KW-0862">Zinc</keyword>
<dbReference type="InterPro" id="IPR044063">
    <property type="entry name" value="ZF_RING_GID"/>
</dbReference>
<dbReference type="PROSITE" id="PS50896">
    <property type="entry name" value="LISH"/>
    <property type="match status" value="1"/>
</dbReference>
<dbReference type="Gramene" id="OMERI05G04140.1">
    <property type="protein sequence ID" value="OMERI05G04140.1"/>
    <property type="gene ID" value="OMERI05G04140"/>
</dbReference>
<dbReference type="AlphaFoldDB" id="A0A0E0DMF1"/>
<evidence type="ECO:0000256" key="5">
    <source>
        <dbReference type="ARBA" id="ARBA00022833"/>
    </source>
</evidence>
<keyword evidence="10" id="KW-1185">Reference proteome</keyword>
<dbReference type="eggNOG" id="KOG0396">
    <property type="taxonomic scope" value="Eukaryota"/>
</dbReference>
<keyword evidence="3" id="KW-0479">Metal-binding</keyword>
<dbReference type="GO" id="GO:0008270">
    <property type="term" value="F:zinc ion binding"/>
    <property type="evidence" value="ECO:0007669"/>
    <property type="project" value="UniProtKB-KW"/>
</dbReference>
<evidence type="ECO:0000256" key="3">
    <source>
        <dbReference type="ARBA" id="ARBA00022723"/>
    </source>
</evidence>
<comment type="subcellular location">
    <subcellularLocation>
        <location evidence="1">Cytoplasm</location>
    </subcellularLocation>
</comment>
<evidence type="ECO:0000256" key="7">
    <source>
        <dbReference type="SAM" id="MobiDB-lite"/>
    </source>
</evidence>
<dbReference type="PROSITE" id="PS51867">
    <property type="entry name" value="ZF_RING_GID"/>
    <property type="match status" value="1"/>
</dbReference>
<name>A0A0E0DMF1_9ORYZ</name>
<dbReference type="InterPro" id="IPR006594">
    <property type="entry name" value="LisH"/>
</dbReference>
<dbReference type="PANTHER" id="PTHR12170:SF2">
    <property type="entry name" value="E3 UBIQUITIN-PROTEIN TRANSFERASE MAEA"/>
    <property type="match status" value="1"/>
</dbReference>
<evidence type="ECO:0000256" key="6">
    <source>
        <dbReference type="PROSITE-ProRule" id="PRU01215"/>
    </source>
</evidence>
<feature type="zinc finger region" description="RING-Gid-type" evidence="6">
    <location>
        <begin position="219"/>
        <end position="292"/>
    </location>
</feature>
<dbReference type="CDD" id="cd16659">
    <property type="entry name" value="RING-Ubox_Emp"/>
    <property type="match status" value="1"/>
</dbReference>
<dbReference type="Proteomes" id="UP000008021">
    <property type="component" value="Chromosome 5"/>
</dbReference>
<dbReference type="InterPro" id="IPR045098">
    <property type="entry name" value="Fyv10_fam"/>
</dbReference>
<dbReference type="Pfam" id="PF10607">
    <property type="entry name" value="CTLH"/>
    <property type="match status" value="1"/>
</dbReference>
<dbReference type="InterPro" id="IPR024964">
    <property type="entry name" value="CTLH/CRA"/>
</dbReference>
<dbReference type="GO" id="GO:0043161">
    <property type="term" value="P:proteasome-mediated ubiquitin-dependent protein catabolic process"/>
    <property type="evidence" value="ECO:0007669"/>
    <property type="project" value="InterPro"/>
</dbReference>
<evidence type="ECO:0000313" key="10">
    <source>
        <dbReference type="Proteomes" id="UP000008021"/>
    </source>
</evidence>
<reference evidence="9" key="1">
    <citation type="submission" date="2015-04" db="UniProtKB">
        <authorList>
            <consortium name="EnsemblPlants"/>
        </authorList>
    </citation>
    <scope>IDENTIFICATION</scope>
</reference>
<organism evidence="9">
    <name type="scientific">Oryza meridionalis</name>
    <dbReference type="NCBI Taxonomy" id="40149"/>
    <lineage>
        <taxon>Eukaryota</taxon>
        <taxon>Viridiplantae</taxon>
        <taxon>Streptophyta</taxon>
        <taxon>Embryophyta</taxon>
        <taxon>Tracheophyta</taxon>
        <taxon>Spermatophyta</taxon>
        <taxon>Magnoliopsida</taxon>
        <taxon>Liliopsida</taxon>
        <taxon>Poales</taxon>
        <taxon>Poaceae</taxon>
        <taxon>BOP clade</taxon>
        <taxon>Oryzoideae</taxon>
        <taxon>Oryzeae</taxon>
        <taxon>Oryzinae</taxon>
        <taxon>Oryza</taxon>
    </lineage>
</organism>
<dbReference type="HOGENOM" id="CLU_027445_0_0_1"/>
<dbReference type="STRING" id="40149.A0A0E0DMF1"/>
<protein>
    <recommendedName>
        <fullName evidence="8">RING-Gid-type domain-containing protein</fullName>
    </recommendedName>
</protein>
<evidence type="ECO:0000256" key="1">
    <source>
        <dbReference type="ARBA" id="ARBA00004496"/>
    </source>
</evidence>
<dbReference type="PANTHER" id="PTHR12170">
    <property type="entry name" value="MACROPHAGE ERYTHROBLAST ATTACHER-RELATED"/>
    <property type="match status" value="1"/>
</dbReference>
<evidence type="ECO:0000256" key="2">
    <source>
        <dbReference type="ARBA" id="ARBA00022490"/>
    </source>
</evidence>
<dbReference type="SMART" id="SM00667">
    <property type="entry name" value="LisH"/>
    <property type="match status" value="1"/>
</dbReference>
<dbReference type="EnsemblPlants" id="OMERI05G04140.1">
    <property type="protein sequence ID" value="OMERI05G04140.1"/>
    <property type="gene ID" value="OMERI05G04140"/>
</dbReference>
<accession>A0A0E0DMF1</accession>
<dbReference type="SUPFAM" id="SSF57850">
    <property type="entry name" value="RING/U-box"/>
    <property type="match status" value="1"/>
</dbReference>
<evidence type="ECO:0000259" key="8">
    <source>
        <dbReference type="PROSITE" id="PS51867"/>
    </source>
</evidence>
<dbReference type="GO" id="GO:0005634">
    <property type="term" value="C:nucleus"/>
    <property type="evidence" value="ECO:0007669"/>
    <property type="project" value="TreeGrafter"/>
</dbReference>
<keyword evidence="4 6" id="KW-0863">Zinc-finger</keyword>
<evidence type="ECO:0000313" key="9">
    <source>
        <dbReference type="EnsemblPlants" id="OMERI05G04140.1"/>
    </source>
</evidence>
<sequence length="307" mass="33616">MEMAIDTPSPSPSASSAAAGRQTRAAESVRLEHQLLRVPLEALKSTVRTNHRLAEKEIAAVLSSASAAAAAPGGGGGGGSGEAAAVDHLTSLVSRLHGLKRKMEEGVRAEELQVQRCRARLNRLASASSGDDAEWEELRLKRILVDYMLRMSYYDTAAKLAETSGIQVLFEQNQWDSLVDQFKQEFCKLYGMTLEPLLNIYMQAGLTALKTPFCFDGNCPKEDPLSLPGFRKLAEPLPFSKQHHSKLVCYITKELMDTENPPLVFPNGYVYSTKALDEMAKKNGGKVTCPRTGDVCNYTDLVKAYIS</sequence>
<dbReference type="GO" id="GO:0034657">
    <property type="term" value="C:GID complex"/>
    <property type="evidence" value="ECO:0007669"/>
    <property type="project" value="TreeGrafter"/>
</dbReference>
<dbReference type="GO" id="GO:0061630">
    <property type="term" value="F:ubiquitin protein ligase activity"/>
    <property type="evidence" value="ECO:0007669"/>
    <property type="project" value="InterPro"/>
</dbReference>
<reference evidence="9" key="2">
    <citation type="submission" date="2018-05" db="EMBL/GenBank/DDBJ databases">
        <title>OmerRS3 (Oryza meridionalis Reference Sequence Version 3).</title>
        <authorList>
            <person name="Zhang J."/>
            <person name="Kudrna D."/>
            <person name="Lee S."/>
            <person name="Talag J."/>
            <person name="Welchert J."/>
            <person name="Wing R.A."/>
        </authorList>
    </citation>
    <scope>NUCLEOTIDE SEQUENCE [LARGE SCALE GENOMIC DNA]</scope>
    <source>
        <strain evidence="9">cv. OR44</strain>
    </source>
</reference>
<feature type="domain" description="RING-Gid-type" evidence="8">
    <location>
        <begin position="219"/>
        <end position="292"/>
    </location>
</feature>